<dbReference type="AlphaFoldDB" id="A0A0B7BY65"/>
<feature type="region of interest" description="Disordered" evidence="1">
    <location>
        <begin position="124"/>
        <end position="146"/>
    </location>
</feature>
<gene>
    <name evidence="3" type="primary">ORF217146</name>
</gene>
<sequence length="159" mass="18083">MMHTRRVQWLPLKKVMWLLVVIATVFMVITLHLGDSLAWFKTLARENIRTVHGISIDTEEIQRSTIQGYTNMTLKRSLGLQLKNFSSQIRDNHAPDDKVNTKTLNGNSSGYKWGGNLSLFRTGKQSQRDNSADKRSPSTGVHGPGRNLKLVQTIFQDYL</sequence>
<organism evidence="3">
    <name type="scientific">Arion vulgaris</name>
    <dbReference type="NCBI Taxonomy" id="1028688"/>
    <lineage>
        <taxon>Eukaryota</taxon>
        <taxon>Metazoa</taxon>
        <taxon>Spiralia</taxon>
        <taxon>Lophotrochozoa</taxon>
        <taxon>Mollusca</taxon>
        <taxon>Gastropoda</taxon>
        <taxon>Heterobranchia</taxon>
        <taxon>Euthyneura</taxon>
        <taxon>Panpulmonata</taxon>
        <taxon>Eupulmonata</taxon>
        <taxon>Stylommatophora</taxon>
        <taxon>Helicina</taxon>
        <taxon>Arionoidea</taxon>
        <taxon>Arionidae</taxon>
        <taxon>Arion</taxon>
    </lineage>
</organism>
<evidence type="ECO:0000256" key="2">
    <source>
        <dbReference type="SAM" id="Phobius"/>
    </source>
</evidence>
<name>A0A0B7BY65_9EUPU</name>
<feature type="compositionally biased region" description="Basic and acidic residues" evidence="1">
    <location>
        <begin position="126"/>
        <end position="136"/>
    </location>
</feature>
<evidence type="ECO:0000256" key="1">
    <source>
        <dbReference type="SAM" id="MobiDB-lite"/>
    </source>
</evidence>
<reference evidence="3" key="1">
    <citation type="submission" date="2014-12" db="EMBL/GenBank/DDBJ databases">
        <title>Insight into the proteome of Arion vulgaris.</title>
        <authorList>
            <person name="Aradska J."/>
            <person name="Bulat T."/>
            <person name="Smidak R."/>
            <person name="Sarate P."/>
            <person name="Gangsoo J."/>
            <person name="Sialana F."/>
            <person name="Bilban M."/>
            <person name="Lubec G."/>
        </authorList>
    </citation>
    <scope>NUCLEOTIDE SEQUENCE</scope>
    <source>
        <tissue evidence="3">Skin</tissue>
    </source>
</reference>
<keyword evidence="2" id="KW-1133">Transmembrane helix</keyword>
<keyword evidence="2" id="KW-0472">Membrane</keyword>
<feature type="non-terminal residue" evidence="3">
    <location>
        <position position="159"/>
    </location>
</feature>
<evidence type="ECO:0000313" key="3">
    <source>
        <dbReference type="EMBL" id="CEK97872.1"/>
    </source>
</evidence>
<feature type="transmembrane region" description="Helical" evidence="2">
    <location>
        <begin position="15"/>
        <end position="40"/>
    </location>
</feature>
<protein>
    <submittedName>
        <fullName evidence="3">Uncharacterized protein</fullName>
    </submittedName>
</protein>
<dbReference type="EMBL" id="HACG01051001">
    <property type="protein sequence ID" value="CEK97872.1"/>
    <property type="molecule type" value="Transcribed_RNA"/>
</dbReference>
<accession>A0A0B7BY65</accession>
<proteinExistence type="predicted"/>
<keyword evidence="2" id="KW-0812">Transmembrane</keyword>